<dbReference type="OrthoDB" id="2943409at2"/>
<dbReference type="InterPro" id="IPR049920">
    <property type="entry name" value="IK1_05631-like"/>
</dbReference>
<evidence type="ECO:0000313" key="2">
    <source>
        <dbReference type="EMBL" id="SFA50875.1"/>
    </source>
</evidence>
<proteinExistence type="predicted"/>
<evidence type="ECO:0000256" key="1">
    <source>
        <dbReference type="SAM" id="Phobius"/>
    </source>
</evidence>
<protein>
    <submittedName>
        <fullName evidence="2">Uncharacterized protein</fullName>
    </submittedName>
</protein>
<dbReference type="EMBL" id="FOJM01000009">
    <property type="protein sequence ID" value="SFA50875.1"/>
    <property type="molecule type" value="Genomic_DNA"/>
</dbReference>
<gene>
    <name evidence="2" type="ORF">SAMN04488511_109199</name>
</gene>
<accession>A0A1I0TGI9</accession>
<dbReference type="Proteomes" id="UP000198836">
    <property type="component" value="Unassembled WGS sequence"/>
</dbReference>
<name>A0A1I0TGI9_9SPHI</name>
<feature type="transmembrane region" description="Helical" evidence="1">
    <location>
        <begin position="63"/>
        <end position="80"/>
    </location>
</feature>
<keyword evidence="1" id="KW-1133">Transmembrane helix</keyword>
<keyword evidence="1" id="KW-0472">Membrane</keyword>
<dbReference type="STRING" id="332999.SAMN04488511_109199"/>
<dbReference type="Pfam" id="PF18159">
    <property type="entry name" value="S_4TM"/>
    <property type="match status" value="1"/>
</dbReference>
<feature type="transmembrane region" description="Helical" evidence="1">
    <location>
        <begin position="176"/>
        <end position="194"/>
    </location>
</feature>
<keyword evidence="3" id="KW-1185">Reference proteome</keyword>
<dbReference type="AlphaFoldDB" id="A0A1I0TGI9"/>
<keyword evidence="1" id="KW-0812">Transmembrane</keyword>
<dbReference type="RefSeq" id="WP_090984148.1">
    <property type="nucleotide sequence ID" value="NZ_FOJM01000009.1"/>
</dbReference>
<evidence type="ECO:0000313" key="3">
    <source>
        <dbReference type="Proteomes" id="UP000198836"/>
    </source>
</evidence>
<organism evidence="2 3">
    <name type="scientific">Pedobacter suwonensis</name>
    <dbReference type="NCBI Taxonomy" id="332999"/>
    <lineage>
        <taxon>Bacteria</taxon>
        <taxon>Pseudomonadati</taxon>
        <taxon>Bacteroidota</taxon>
        <taxon>Sphingobacteriia</taxon>
        <taxon>Sphingobacteriales</taxon>
        <taxon>Sphingobacteriaceae</taxon>
        <taxon>Pedobacter</taxon>
    </lineage>
</organism>
<sequence length="301" mass="35372">MNNGNQILTAQNLDINIDKLLAQRRLYSNAKILQYFLLLMTILVPIFLSIITNFTALIINEKGWIYVTYSIIVLIFEKMVESIIDRHKKIAASIQEKFDIDVLGVIENETLNLVPIDFDIIRSNSIKDKLDPHKVLKVTNWYSTKIGLLQTNVAILFCQRMNICYDFSIKRKYNNYLVVISILTFSCLLVFSLLNNFSMQKFIVEVIFPSLPIFVFTYKEISTNLESIDNLQKLKEIIEKELDQADLQNDIDIEKIRRIQDRIYNNRILSPLIPNFIYNILWTRLEDEMNYSVENRIIELQ</sequence>
<feature type="transmembrane region" description="Helical" evidence="1">
    <location>
        <begin position="32"/>
        <end position="51"/>
    </location>
</feature>
<reference evidence="3" key="1">
    <citation type="submission" date="2016-10" db="EMBL/GenBank/DDBJ databases">
        <authorList>
            <person name="Varghese N."/>
            <person name="Submissions S."/>
        </authorList>
    </citation>
    <scope>NUCLEOTIDE SEQUENCE [LARGE SCALE GENOMIC DNA]</scope>
    <source>
        <strain evidence="3">DSM 18130</strain>
    </source>
</reference>